<gene>
    <name evidence="2" type="ORF">D9611_004538</name>
</gene>
<accession>A0A8H5BLX5</accession>
<sequence>MYDGSWRKKAELVRHLQVMVEPEVFTPQFLYDGEAFRVRLGDNGVPGDNAKGVYVIQFKELSTVPITATWVSPMWSQFSAETEPRREITDTILNGRKSARKESLLNFMQLIVRQASNNDHPSNKKAYYPFQCDNLGFIELRRGIFHSVRPAIGKMILVVDTTVAAFYTGGDLIDALLKFFESRNVRDLQNLSPGGLKNAERCFKKVIITETKGTPPRAGRKRTIKGFHPDGALFKFTGNEGEQVTIEQHYMTVHNVRLAYPRLPGVVLRDTPGREEIVPMELCKIEPGQFYKKALPENVQSRVLTLSTMKPVDKMSEISKAVNSFSM</sequence>
<keyword evidence="3" id="KW-1185">Reference proteome</keyword>
<dbReference type="SUPFAM" id="SSF101690">
    <property type="entry name" value="PAZ domain"/>
    <property type="match status" value="1"/>
</dbReference>
<dbReference type="InterPro" id="IPR014811">
    <property type="entry name" value="ArgoL1"/>
</dbReference>
<evidence type="ECO:0000259" key="1">
    <source>
        <dbReference type="PROSITE" id="PS50821"/>
    </source>
</evidence>
<dbReference type="InterPro" id="IPR036085">
    <property type="entry name" value="PAZ_dom_sf"/>
</dbReference>
<dbReference type="AlphaFoldDB" id="A0A8H5BLX5"/>
<reference evidence="2 3" key="1">
    <citation type="journal article" date="2020" name="ISME J.">
        <title>Uncovering the hidden diversity of litter-decomposition mechanisms in mushroom-forming fungi.</title>
        <authorList>
            <person name="Floudas D."/>
            <person name="Bentzer J."/>
            <person name="Ahren D."/>
            <person name="Johansson T."/>
            <person name="Persson P."/>
            <person name="Tunlid A."/>
        </authorList>
    </citation>
    <scope>NUCLEOTIDE SEQUENCE [LARGE SCALE GENOMIC DNA]</scope>
    <source>
        <strain evidence="2 3">CBS 175.51</strain>
    </source>
</reference>
<evidence type="ECO:0000313" key="3">
    <source>
        <dbReference type="Proteomes" id="UP000541558"/>
    </source>
</evidence>
<feature type="domain" description="PAZ" evidence="1">
    <location>
        <begin position="171"/>
        <end position="287"/>
    </location>
</feature>
<dbReference type="SMART" id="SM01163">
    <property type="entry name" value="DUF1785"/>
    <property type="match status" value="1"/>
</dbReference>
<dbReference type="Proteomes" id="UP000541558">
    <property type="component" value="Unassembled WGS sequence"/>
</dbReference>
<dbReference type="EMBL" id="JAACJK010000164">
    <property type="protein sequence ID" value="KAF5324863.1"/>
    <property type="molecule type" value="Genomic_DNA"/>
</dbReference>
<dbReference type="CDD" id="cd02846">
    <property type="entry name" value="PAZ_argonaute_like"/>
    <property type="match status" value="1"/>
</dbReference>
<protein>
    <recommendedName>
        <fullName evidence="1">PAZ domain-containing protein</fullName>
    </recommendedName>
</protein>
<name>A0A8H5BLX5_9AGAR</name>
<dbReference type="Pfam" id="PF08699">
    <property type="entry name" value="ArgoL1"/>
    <property type="match status" value="1"/>
</dbReference>
<dbReference type="Gene3D" id="2.170.260.10">
    <property type="entry name" value="paz domain"/>
    <property type="match status" value="1"/>
</dbReference>
<proteinExistence type="predicted"/>
<comment type="caution">
    <text evidence="2">The sequence shown here is derived from an EMBL/GenBank/DDBJ whole genome shotgun (WGS) entry which is preliminary data.</text>
</comment>
<dbReference type="PROSITE" id="PS50821">
    <property type="entry name" value="PAZ"/>
    <property type="match status" value="1"/>
</dbReference>
<dbReference type="InterPro" id="IPR003100">
    <property type="entry name" value="PAZ_dom"/>
</dbReference>
<dbReference type="Pfam" id="PF02170">
    <property type="entry name" value="PAZ"/>
    <property type="match status" value="1"/>
</dbReference>
<evidence type="ECO:0000313" key="2">
    <source>
        <dbReference type="EMBL" id="KAF5324863.1"/>
    </source>
</evidence>
<dbReference type="GO" id="GO:0003723">
    <property type="term" value="F:RNA binding"/>
    <property type="evidence" value="ECO:0007669"/>
    <property type="project" value="InterPro"/>
</dbReference>
<dbReference type="PANTHER" id="PTHR22891">
    <property type="entry name" value="EUKARYOTIC TRANSLATION INITIATION FACTOR 2C"/>
    <property type="match status" value="1"/>
</dbReference>
<dbReference type="OrthoDB" id="10252740at2759"/>
<organism evidence="2 3">
    <name type="scientific">Ephemerocybe angulata</name>
    <dbReference type="NCBI Taxonomy" id="980116"/>
    <lineage>
        <taxon>Eukaryota</taxon>
        <taxon>Fungi</taxon>
        <taxon>Dikarya</taxon>
        <taxon>Basidiomycota</taxon>
        <taxon>Agaricomycotina</taxon>
        <taxon>Agaricomycetes</taxon>
        <taxon>Agaricomycetidae</taxon>
        <taxon>Agaricales</taxon>
        <taxon>Agaricineae</taxon>
        <taxon>Psathyrellaceae</taxon>
        <taxon>Ephemerocybe</taxon>
    </lineage>
</organism>